<comment type="caution">
    <text evidence="3">The sequence shown here is derived from an EMBL/GenBank/DDBJ whole genome shotgun (WGS) entry which is preliminary data.</text>
</comment>
<feature type="transmembrane region" description="Helical" evidence="2">
    <location>
        <begin position="184"/>
        <end position="204"/>
    </location>
</feature>
<keyword evidence="4" id="KW-1185">Reference proteome</keyword>
<dbReference type="EMBL" id="NHYE01001406">
    <property type="protein sequence ID" value="PPQ95914.1"/>
    <property type="molecule type" value="Genomic_DNA"/>
</dbReference>
<keyword evidence="2" id="KW-1133">Transmembrane helix</keyword>
<name>A0A409XYR5_9AGAR</name>
<proteinExistence type="predicted"/>
<dbReference type="Proteomes" id="UP000284706">
    <property type="component" value="Unassembled WGS sequence"/>
</dbReference>
<dbReference type="InParanoid" id="A0A409XYR5"/>
<reference evidence="3 4" key="1">
    <citation type="journal article" date="2018" name="Evol. Lett.">
        <title>Horizontal gene cluster transfer increased hallucinogenic mushroom diversity.</title>
        <authorList>
            <person name="Reynolds H.T."/>
            <person name="Vijayakumar V."/>
            <person name="Gluck-Thaler E."/>
            <person name="Korotkin H.B."/>
            <person name="Matheny P.B."/>
            <person name="Slot J.C."/>
        </authorList>
    </citation>
    <scope>NUCLEOTIDE SEQUENCE [LARGE SCALE GENOMIC DNA]</scope>
    <source>
        <strain evidence="3 4">SRW20</strain>
    </source>
</reference>
<evidence type="ECO:0000313" key="4">
    <source>
        <dbReference type="Proteomes" id="UP000284706"/>
    </source>
</evidence>
<sequence>MNDSQPIKTASSFLPSLNFGNGLIEIAALTTLIGSSTAGDLILGNRGAAGIVWGSISAFGSSSVIKACASAASPGWLRQMLGLRTTSSDGTVGMDLSLDRRKNVAKRMRGTLDVPLGVCSLSSDSGHSPARKLSHFRIPDSYRDVYAFDSTTAVMLTELSSTPVSEPLVIHTHYDYAFYRAHHLHFQVLVLALSLLKALEIYTLLLQGGIVVGFLSGIPFLFSFLSGIVLEVHDIITSRRPVEVDGHLDLVAASPLPSTKRLGGPKKVILGASRNPRTGLWWRLFWLATLTLQTLSIVLSYFLLGQQEAVFVLTWAGFQLFWVILRILIFNLSDGSHPMADRPMKPNKLESLPESMRLRVANLVMAVGQYQAHVHPRSVNAYMDDCFDAESAKKWLSRPNLSEVYMLPPPVYHSQPQSGPTPHSLTSFSYASSTSSSSASSSAPSFSSSSTSLRSVSTITTNYKLPPNNGMTPVQILGVIGDTTLSSAAWMLGGEFSSKLGPMDLYDTCILVFQVGPSLSPSPFHRYPPNPQVRNIILAVPAARVFSSRSPWFAVMRNQSQDGEQGSEPLFVPKGAGSKLETDEKTWIYWVPCNNGEWLQIKPGSKGPQDHVGPSADSEVGGRPHDPTGKLRRWKRPVSNAKTKVQSVLGMQMAEVLDDAQLTRLLGAGNLNIGLRHAGEVRDIVEMSRRGVEVLTKFLR</sequence>
<dbReference type="OrthoDB" id="3024632at2759"/>
<dbReference type="AlphaFoldDB" id="A0A409XYR5"/>
<feature type="compositionally biased region" description="Basic and acidic residues" evidence="1">
    <location>
        <begin position="620"/>
        <end position="629"/>
    </location>
</feature>
<gene>
    <name evidence="3" type="ORF">CVT26_016137</name>
</gene>
<evidence type="ECO:0000256" key="2">
    <source>
        <dbReference type="SAM" id="Phobius"/>
    </source>
</evidence>
<organism evidence="3 4">
    <name type="scientific">Gymnopilus dilepis</name>
    <dbReference type="NCBI Taxonomy" id="231916"/>
    <lineage>
        <taxon>Eukaryota</taxon>
        <taxon>Fungi</taxon>
        <taxon>Dikarya</taxon>
        <taxon>Basidiomycota</taxon>
        <taxon>Agaricomycotina</taxon>
        <taxon>Agaricomycetes</taxon>
        <taxon>Agaricomycetidae</taxon>
        <taxon>Agaricales</taxon>
        <taxon>Agaricineae</taxon>
        <taxon>Hymenogastraceae</taxon>
        <taxon>Gymnopilus</taxon>
    </lineage>
</organism>
<evidence type="ECO:0000256" key="1">
    <source>
        <dbReference type="SAM" id="MobiDB-lite"/>
    </source>
</evidence>
<feature type="transmembrane region" description="Helical" evidence="2">
    <location>
        <begin position="210"/>
        <end position="230"/>
    </location>
</feature>
<feature type="region of interest" description="Disordered" evidence="1">
    <location>
        <begin position="602"/>
        <end position="632"/>
    </location>
</feature>
<feature type="transmembrane region" description="Helical" evidence="2">
    <location>
        <begin position="310"/>
        <end position="329"/>
    </location>
</feature>
<evidence type="ECO:0000313" key="3">
    <source>
        <dbReference type="EMBL" id="PPQ95914.1"/>
    </source>
</evidence>
<keyword evidence="2" id="KW-0812">Transmembrane</keyword>
<keyword evidence="2" id="KW-0472">Membrane</keyword>
<protein>
    <submittedName>
        <fullName evidence="3">Uncharacterized protein</fullName>
    </submittedName>
</protein>
<feature type="transmembrane region" description="Helical" evidence="2">
    <location>
        <begin position="284"/>
        <end position="304"/>
    </location>
</feature>
<accession>A0A409XYR5</accession>